<keyword evidence="2" id="KW-0560">Oxidoreductase</keyword>
<dbReference type="InterPro" id="IPR003560">
    <property type="entry name" value="DHB_DH"/>
</dbReference>
<evidence type="ECO:0000313" key="5">
    <source>
        <dbReference type="EMBL" id="MFD0621675.1"/>
    </source>
</evidence>
<feature type="region of interest" description="Disordered" evidence="3">
    <location>
        <begin position="311"/>
        <end position="399"/>
    </location>
</feature>
<reference evidence="6" key="1">
    <citation type="journal article" date="2019" name="Int. J. Syst. Evol. Microbiol.">
        <title>The Global Catalogue of Microorganisms (GCM) 10K type strain sequencing project: providing services to taxonomists for standard genome sequencing and annotation.</title>
        <authorList>
            <consortium name="The Broad Institute Genomics Platform"/>
            <consortium name="The Broad Institute Genome Sequencing Center for Infectious Disease"/>
            <person name="Wu L."/>
            <person name="Ma J."/>
        </authorList>
    </citation>
    <scope>NUCLEOTIDE SEQUENCE [LARGE SCALE GENOMIC DNA]</scope>
    <source>
        <strain evidence="6">JCM 12607</strain>
    </source>
</reference>
<dbReference type="InterPro" id="IPR014030">
    <property type="entry name" value="Ketoacyl_synth_N"/>
</dbReference>
<dbReference type="Pfam" id="PF00106">
    <property type="entry name" value="adh_short"/>
    <property type="match status" value="1"/>
</dbReference>
<dbReference type="PANTHER" id="PTHR43008:SF4">
    <property type="entry name" value="CHAIN DEHYDROGENASE, PUTATIVE (AFU_ORTHOLOGUE AFUA_4G08710)-RELATED"/>
    <property type="match status" value="1"/>
</dbReference>
<organism evidence="5 6">
    <name type="scientific">Streptomyces sanglieri</name>
    <dbReference type="NCBI Taxonomy" id="193460"/>
    <lineage>
        <taxon>Bacteria</taxon>
        <taxon>Bacillati</taxon>
        <taxon>Actinomycetota</taxon>
        <taxon>Actinomycetes</taxon>
        <taxon>Kitasatosporales</taxon>
        <taxon>Streptomycetaceae</taxon>
        <taxon>Streptomyces</taxon>
    </lineage>
</organism>
<name>A0ABW2WNQ6_9ACTN</name>
<feature type="compositionally biased region" description="Low complexity" evidence="3">
    <location>
        <begin position="354"/>
        <end position="365"/>
    </location>
</feature>
<dbReference type="Gene3D" id="3.40.50.720">
    <property type="entry name" value="NAD(P)-binding Rossmann-like Domain"/>
    <property type="match status" value="1"/>
</dbReference>
<feature type="domain" description="Beta-ketoacyl synthase-like N-terminal" evidence="4">
    <location>
        <begin position="11"/>
        <end position="196"/>
    </location>
</feature>
<dbReference type="Proteomes" id="UP001596915">
    <property type="component" value="Unassembled WGS sequence"/>
</dbReference>
<feature type="compositionally biased region" description="Polar residues" evidence="3">
    <location>
        <begin position="341"/>
        <end position="353"/>
    </location>
</feature>
<dbReference type="SUPFAM" id="SSF51735">
    <property type="entry name" value="NAD(P)-binding Rossmann-fold domains"/>
    <property type="match status" value="1"/>
</dbReference>
<dbReference type="InterPro" id="IPR036291">
    <property type="entry name" value="NAD(P)-bd_dom_sf"/>
</dbReference>
<proteinExistence type="inferred from homology"/>
<accession>A0ABW2WNQ6</accession>
<feature type="non-terminal residue" evidence="5">
    <location>
        <position position="506"/>
    </location>
</feature>
<sequence length="506" mass="52389">MSADAVTTAHDLVVSGWAVSSPYGLGRDGFTAGLREGRRAVAALDSEQWPVPYEEAGLIPGFDIKAVLGRKGTRSMDRVTAIAATTVGMLLEEYGAGLAADPESTGLVLGTSGSVQSIMDFTRDALTGKAPYLVDPARFPNTVMNCPTGQSAIRHTLKGPNVTVSGGAATGLLALNYASRLLRGGHATALLAGAAEEFSVQRARLEQVADHGGSAAEPLGEGAALFLLESGAAARDSGRTVLATVLGCRFRAFRDTGRASAVLKSCVDEVLAAAGATPDDIAIVAPGTPPGVFGKEEAAALDGLAAPRLAVRPSSATPPRPARPSNSPPYSPSRPPARNWWTGSPWSPRSTGTAPSARPCSASAEPPSPPQSPDFPRSTRRKPRTMSDTPRPVALVTGGSRGIGRSVVEVLARDGYDVALCYQSRAEAAELAAKAAREHGARTLTGRVDVTDRDAVRAFVAETEDTLGSVDTLVTAAGIVRDSNLATLADDDWDAVVRTNLDGTYN</sequence>
<keyword evidence="6" id="KW-1185">Reference proteome</keyword>
<gene>
    <name evidence="5" type="ORF">ACFQ2K_01525</name>
</gene>
<dbReference type="InterPro" id="IPR002347">
    <property type="entry name" value="SDR_fam"/>
</dbReference>
<dbReference type="Gene3D" id="3.40.47.10">
    <property type="match status" value="1"/>
</dbReference>
<feature type="compositionally biased region" description="Pro residues" evidence="3">
    <location>
        <begin position="316"/>
        <end position="335"/>
    </location>
</feature>
<evidence type="ECO:0000256" key="2">
    <source>
        <dbReference type="ARBA" id="ARBA00023002"/>
    </source>
</evidence>
<evidence type="ECO:0000256" key="3">
    <source>
        <dbReference type="SAM" id="MobiDB-lite"/>
    </source>
</evidence>
<comment type="caution">
    <text evidence="5">The sequence shown here is derived from an EMBL/GenBank/DDBJ whole genome shotgun (WGS) entry which is preliminary data.</text>
</comment>
<dbReference type="PRINTS" id="PR01397">
    <property type="entry name" value="DHBDHDRGNASE"/>
</dbReference>
<protein>
    <submittedName>
        <fullName evidence="5">SDR family NAD(P)-dependent oxidoreductase</fullName>
    </submittedName>
</protein>
<dbReference type="SUPFAM" id="SSF53901">
    <property type="entry name" value="Thiolase-like"/>
    <property type="match status" value="2"/>
</dbReference>
<evidence type="ECO:0000313" key="6">
    <source>
        <dbReference type="Proteomes" id="UP001596915"/>
    </source>
</evidence>
<evidence type="ECO:0000259" key="4">
    <source>
        <dbReference type="Pfam" id="PF00109"/>
    </source>
</evidence>
<comment type="similarity">
    <text evidence="1">Belongs to the short-chain dehydrogenases/reductases (SDR) family.</text>
</comment>
<dbReference type="PANTHER" id="PTHR43008">
    <property type="entry name" value="BENZIL REDUCTASE"/>
    <property type="match status" value="1"/>
</dbReference>
<dbReference type="EMBL" id="JBHTGL010000003">
    <property type="protein sequence ID" value="MFD0621675.1"/>
    <property type="molecule type" value="Genomic_DNA"/>
</dbReference>
<evidence type="ECO:0000256" key="1">
    <source>
        <dbReference type="ARBA" id="ARBA00006484"/>
    </source>
</evidence>
<dbReference type="InterPro" id="IPR016039">
    <property type="entry name" value="Thiolase-like"/>
</dbReference>
<dbReference type="Pfam" id="PF00109">
    <property type="entry name" value="ketoacyl-synt"/>
    <property type="match status" value="1"/>
</dbReference>